<keyword evidence="2" id="KW-1160">Virus entry into host cell</keyword>
<keyword evidence="4" id="KW-1162">Viral penetration into host cytoplasm</keyword>
<accession>Q9YW43</accession>
<organism evidence="15 16">
    <name type="scientific">Melanoplus sanguinipes entomopoxvirus</name>
    <name type="common">MsEPV</name>
    <dbReference type="NCBI Taxonomy" id="83191"/>
    <lineage>
        <taxon>Viruses</taxon>
        <taxon>Varidnaviria</taxon>
        <taxon>Bamfordvirae</taxon>
        <taxon>Nucleocytoviricota</taxon>
        <taxon>Pokkesviricetes</taxon>
        <taxon>Chitovirales</taxon>
        <taxon>Poxviridae</taxon>
        <taxon>Entomopoxvirinae</taxon>
        <taxon>Deltaentomopoxvirus</taxon>
        <taxon>Deltaentomopoxvirus msanguinipes</taxon>
    </lineage>
</organism>
<evidence type="ECO:0000256" key="12">
    <source>
        <dbReference type="ARBA" id="ARBA00034771"/>
    </source>
</evidence>
<dbReference type="OrthoDB" id="23088at10239"/>
<keyword evidence="6" id="KW-0946">Virion</keyword>
<keyword evidence="7" id="KW-0426">Late protein</keyword>
<feature type="transmembrane region" description="Helical" evidence="14">
    <location>
        <begin position="6"/>
        <end position="26"/>
    </location>
</feature>
<evidence type="ECO:0000256" key="3">
    <source>
        <dbReference type="ARBA" id="ARBA00022521"/>
    </source>
</evidence>
<name>Q9YW43_MSEPV</name>
<proteinExistence type="inferred from homology"/>
<dbReference type="Pfam" id="PF06129">
    <property type="entry name" value="Chordopox_G3"/>
    <property type="match status" value="1"/>
</dbReference>
<dbReference type="KEGG" id="vg:1449822"/>
<keyword evidence="3" id="KW-1169">Fusion of virus membrane with host cell membrane</keyword>
<evidence type="ECO:0000256" key="4">
    <source>
        <dbReference type="ARBA" id="ARBA00022595"/>
    </source>
</evidence>
<dbReference type="RefSeq" id="NP_048120.1">
    <property type="nucleotide sequence ID" value="NC_001993.1"/>
</dbReference>
<evidence type="ECO:0000256" key="14">
    <source>
        <dbReference type="SAM" id="Phobius"/>
    </source>
</evidence>
<protein>
    <recommendedName>
        <fullName evidence="13">Entry-fusion complex protein OPG086</fullName>
    </recommendedName>
</protein>
<evidence type="ECO:0000256" key="2">
    <source>
        <dbReference type="ARBA" id="ARBA00022506"/>
    </source>
</evidence>
<keyword evidence="16" id="KW-1185">Reference proteome</keyword>
<evidence type="ECO:0000256" key="1">
    <source>
        <dbReference type="ARBA" id="ARBA00004381"/>
    </source>
</evidence>
<dbReference type="GO" id="GO:0055036">
    <property type="term" value="C:virion membrane"/>
    <property type="evidence" value="ECO:0007669"/>
    <property type="project" value="UniProtKB-SubCell"/>
</dbReference>
<evidence type="ECO:0000256" key="6">
    <source>
        <dbReference type="ARBA" id="ARBA00022844"/>
    </source>
</evidence>
<evidence type="ECO:0000256" key="9">
    <source>
        <dbReference type="ARBA" id="ARBA00022989"/>
    </source>
</evidence>
<dbReference type="InterPro" id="IPR010367">
    <property type="entry name" value="Poxvirus_G3"/>
</dbReference>
<evidence type="ECO:0000256" key="5">
    <source>
        <dbReference type="ARBA" id="ARBA00022692"/>
    </source>
</evidence>
<dbReference type="PIR" id="T28210">
    <property type="entry name" value="T28210"/>
</dbReference>
<evidence type="ECO:0000256" key="8">
    <source>
        <dbReference type="ARBA" id="ARBA00022968"/>
    </source>
</evidence>
<gene>
    <name evidence="15" type="primary">MSV049</name>
</gene>
<dbReference type="Proteomes" id="UP000172353">
    <property type="component" value="Segment"/>
</dbReference>
<keyword evidence="5 14" id="KW-0812">Transmembrane</keyword>
<comment type="similarity">
    <text evidence="12">Belongs to the orthopoxvirus OPG086 family.</text>
</comment>
<keyword evidence="10 14" id="KW-0472">Membrane</keyword>
<keyword evidence="8" id="KW-0735">Signal-anchor</keyword>
<evidence type="ECO:0000256" key="7">
    <source>
        <dbReference type="ARBA" id="ARBA00022921"/>
    </source>
</evidence>
<keyword evidence="2" id="KW-1168">Fusion of virus membrane with host membrane</keyword>
<evidence type="ECO:0000256" key="11">
    <source>
        <dbReference type="ARBA" id="ARBA00034668"/>
    </source>
</evidence>
<comment type="function">
    <text evidence="11">Component of the entry fusion complex (EFC), which consists of 11 proteins. During cell infection, this complex mediates entry of the virion core into the host cytoplasm by a two-step mechanism consisting of lipid mixing of the viral and cellular membranes and subsequent pore formation.</text>
</comment>
<reference evidence="15 16" key="1">
    <citation type="journal article" date="1999" name="J. Virol.">
        <title>The genome of Melanoplus sanguinipes entomopoxvirus.</title>
        <authorList>
            <person name="Afonso C.L."/>
            <person name="Tulman E.R."/>
            <person name="Lu Z."/>
            <person name="Oma E."/>
            <person name="Kutish G.F."/>
            <person name="Rock D.L."/>
        </authorList>
    </citation>
    <scope>NUCLEOTIDE SEQUENCE [LARGE SCALE GENOMIC DNA]</scope>
    <source>
        <strain evidence="15">Tucson</strain>
    </source>
</reference>
<dbReference type="GeneID" id="1449822"/>
<evidence type="ECO:0000313" key="16">
    <source>
        <dbReference type="Proteomes" id="UP000172353"/>
    </source>
</evidence>
<keyword evidence="9 14" id="KW-1133">Transmembrane helix</keyword>
<dbReference type="EMBL" id="AF063866">
    <property type="protein sequence ID" value="AAC97827.1"/>
    <property type="molecule type" value="Genomic_DNA"/>
</dbReference>
<evidence type="ECO:0000256" key="10">
    <source>
        <dbReference type="ARBA" id="ARBA00023136"/>
    </source>
</evidence>
<comment type="subcellular location">
    <subcellularLocation>
        <location evidence="1">Virion membrane</location>
        <topology evidence="1">Single-pass membrane protein</topology>
    </subcellularLocation>
</comment>
<dbReference type="GO" id="GO:0019064">
    <property type="term" value="P:fusion of virus membrane with host plasma membrane"/>
    <property type="evidence" value="ECO:0007669"/>
    <property type="project" value="UniProtKB-KW"/>
</dbReference>
<evidence type="ECO:0000313" key="15">
    <source>
        <dbReference type="EMBL" id="AAC97827.1"/>
    </source>
</evidence>
<organismHost>
    <name type="scientific">Melanoplus sanguinipes</name>
    <name type="common">Migratory grasshopper</name>
    <dbReference type="NCBI Taxonomy" id="65742"/>
</organismHost>
<sequence length="116" mass="13444">MVIKFVVQVIIIVAFVISLIIIYFPLSIYELVSKSYTYDPSNDINQKYNDNKLKIITLFMSNNTIYKAQGNITFDVIKNTITFKFSGNTYTFDIINDIDKYIAMYILANSKENINI</sequence>
<dbReference type="GO" id="GO:0046718">
    <property type="term" value="P:symbiont entry into host cell"/>
    <property type="evidence" value="ECO:0007669"/>
    <property type="project" value="UniProtKB-KW"/>
</dbReference>
<evidence type="ECO:0000256" key="13">
    <source>
        <dbReference type="ARBA" id="ARBA00034891"/>
    </source>
</evidence>